<evidence type="ECO:0000313" key="2">
    <source>
        <dbReference type="Proteomes" id="UP000009223"/>
    </source>
</evidence>
<dbReference type="KEGG" id="tpi:TREPR_0845"/>
<protein>
    <submittedName>
        <fullName evidence="1">Uncharacterized protein</fullName>
    </submittedName>
</protein>
<dbReference type="Proteomes" id="UP000009223">
    <property type="component" value="Chromosome"/>
</dbReference>
<reference evidence="1 2" key="2">
    <citation type="journal article" date="2011" name="ISME J.">
        <title>RNA-seq reveals cooperative metabolic interactions between two termite-gut spirochete species in co-culture.</title>
        <authorList>
            <person name="Rosenthal A.Z."/>
            <person name="Matson E.G."/>
            <person name="Eldar A."/>
            <person name="Leadbetter J.R."/>
        </authorList>
    </citation>
    <scope>NUCLEOTIDE SEQUENCE [LARGE SCALE GENOMIC DNA]</scope>
    <source>
        <strain evidence="2">ATCC BAA-887 / DSM 12427 / ZAS-2</strain>
    </source>
</reference>
<dbReference type="HOGENOM" id="CLU_3105074_0_0_12"/>
<proteinExistence type="predicted"/>
<organism evidence="1 2">
    <name type="scientific">Treponema primitia (strain ATCC BAA-887 / DSM 12427 / ZAS-2)</name>
    <dbReference type="NCBI Taxonomy" id="545694"/>
    <lineage>
        <taxon>Bacteria</taxon>
        <taxon>Pseudomonadati</taxon>
        <taxon>Spirochaetota</taxon>
        <taxon>Spirochaetia</taxon>
        <taxon>Spirochaetales</taxon>
        <taxon>Treponemataceae</taxon>
        <taxon>Treponema</taxon>
    </lineage>
</organism>
<sequence>MQGHLSQVLSLQGASISSSPVVIFSVPTQDSMPGLFCQLLFTPYFIVDIFF</sequence>
<keyword evidence="2" id="KW-1185">Reference proteome</keyword>
<dbReference type="AlphaFoldDB" id="F5YIQ1"/>
<dbReference type="STRING" id="545694.TREPR_0845"/>
<evidence type="ECO:0000313" key="1">
    <source>
        <dbReference type="EMBL" id="AEF84231.1"/>
    </source>
</evidence>
<dbReference type="EMBL" id="CP001843">
    <property type="protein sequence ID" value="AEF84231.1"/>
    <property type="molecule type" value="Genomic_DNA"/>
</dbReference>
<reference evidence="2" key="1">
    <citation type="submission" date="2009-12" db="EMBL/GenBank/DDBJ databases">
        <title>Complete sequence of Treponema primitia strain ZAS-2.</title>
        <authorList>
            <person name="Tetu S.G."/>
            <person name="Matson E."/>
            <person name="Ren Q."/>
            <person name="Seshadri R."/>
            <person name="Elbourne L."/>
            <person name="Hassan K.A."/>
            <person name="Durkin A."/>
            <person name="Radune D."/>
            <person name="Mohamoud Y."/>
            <person name="Shay R."/>
            <person name="Jin S."/>
            <person name="Zhang X."/>
            <person name="Lucey K."/>
            <person name="Ballor N.R."/>
            <person name="Ottesen E."/>
            <person name="Rosenthal R."/>
            <person name="Allen A."/>
            <person name="Leadbetter J.R."/>
            <person name="Paulsen I.T."/>
        </authorList>
    </citation>
    <scope>NUCLEOTIDE SEQUENCE [LARGE SCALE GENOMIC DNA]</scope>
    <source>
        <strain evidence="2">ATCC BAA-887 / DSM 12427 / ZAS-2</strain>
    </source>
</reference>
<gene>
    <name evidence="1" type="ordered locus">TREPR_0845</name>
</gene>
<accession>F5YIQ1</accession>
<name>F5YIQ1_TREPZ</name>